<name>A0A1H4CN50_9FLAO</name>
<protein>
    <submittedName>
        <fullName evidence="1">Uncharacterized protein</fullName>
    </submittedName>
</protein>
<dbReference type="EMBL" id="FNQF01000008">
    <property type="protein sequence ID" value="SEA61875.1"/>
    <property type="molecule type" value="Genomic_DNA"/>
</dbReference>
<evidence type="ECO:0000313" key="2">
    <source>
        <dbReference type="Proteomes" id="UP000198820"/>
    </source>
</evidence>
<dbReference type="Proteomes" id="UP000198820">
    <property type="component" value="Unassembled WGS sequence"/>
</dbReference>
<proteinExistence type="predicted"/>
<organism evidence="1 2">
    <name type="scientific">Psychroflexus halocasei</name>
    <dbReference type="NCBI Taxonomy" id="908615"/>
    <lineage>
        <taxon>Bacteria</taxon>
        <taxon>Pseudomonadati</taxon>
        <taxon>Bacteroidota</taxon>
        <taxon>Flavobacteriia</taxon>
        <taxon>Flavobacteriales</taxon>
        <taxon>Flavobacteriaceae</taxon>
        <taxon>Psychroflexus</taxon>
    </lineage>
</organism>
<accession>A0A1H4CN50</accession>
<dbReference type="RefSeq" id="WP_093244579.1">
    <property type="nucleotide sequence ID" value="NZ_FNQF01000008.1"/>
</dbReference>
<evidence type="ECO:0000313" key="1">
    <source>
        <dbReference type="EMBL" id="SEA61875.1"/>
    </source>
</evidence>
<dbReference type="AlphaFoldDB" id="A0A1H4CN50"/>
<keyword evidence="2" id="KW-1185">Reference proteome</keyword>
<reference evidence="1 2" key="1">
    <citation type="submission" date="2016-10" db="EMBL/GenBank/DDBJ databases">
        <authorList>
            <person name="de Groot N.N."/>
        </authorList>
    </citation>
    <scope>NUCLEOTIDE SEQUENCE [LARGE SCALE GENOMIC DNA]</scope>
    <source>
        <strain evidence="1 2">DSM 23581</strain>
    </source>
</reference>
<dbReference type="STRING" id="908615.SAMN05421540_10885"/>
<sequence length="296" mass="34086">MLKILFTIIFSSLFFVSNSQNIKEFEFIGSLKLEDNSTISYKLKFTDIGKGMIEGKSITDFSGDHRTTSEIKGRIDYENDRISYAEVKNLSTKSDYDEENFCYIHLTNADFNLKNRKSSIKGSFQGKFPDGENCVEGELILVGSEFFYKRMEKLNRKISRVKKIDSVTKANLKTSTFKKKLAKNLLENEDVISLYIDDSSEVFLELWDEELEDGDKIDLFINQKIVLENFEIKNQKKIIKIPFSNSDVSVTVIANNIGQKAPNTVSLILRDKNNSHKIRTKLQQDEQAYIMLKSNQ</sequence>
<gene>
    <name evidence="1" type="ORF">SAMN05421540_10885</name>
</gene>